<feature type="compositionally biased region" description="Basic and acidic residues" evidence="1">
    <location>
        <begin position="81"/>
        <end position="90"/>
    </location>
</feature>
<proteinExistence type="predicted"/>
<feature type="compositionally biased region" description="Basic and acidic residues" evidence="1">
    <location>
        <begin position="105"/>
        <end position="130"/>
    </location>
</feature>
<dbReference type="Proteomes" id="UP000054107">
    <property type="component" value="Unassembled WGS sequence"/>
</dbReference>
<dbReference type="InterPro" id="IPR037647">
    <property type="entry name" value="HIRIP3"/>
</dbReference>
<keyword evidence="3" id="KW-1185">Reference proteome</keyword>
<organism evidence="2 3">
    <name type="scientific">Parasitella parasitica</name>
    <dbReference type="NCBI Taxonomy" id="35722"/>
    <lineage>
        <taxon>Eukaryota</taxon>
        <taxon>Fungi</taxon>
        <taxon>Fungi incertae sedis</taxon>
        <taxon>Mucoromycota</taxon>
        <taxon>Mucoromycotina</taxon>
        <taxon>Mucoromycetes</taxon>
        <taxon>Mucorales</taxon>
        <taxon>Mucorineae</taxon>
        <taxon>Mucoraceae</taxon>
        <taxon>Parasitella</taxon>
    </lineage>
</organism>
<dbReference type="AlphaFoldDB" id="A0A0B7MT87"/>
<feature type="region of interest" description="Disordered" evidence="1">
    <location>
        <begin position="70"/>
        <end position="217"/>
    </location>
</feature>
<feature type="compositionally biased region" description="Acidic residues" evidence="1">
    <location>
        <begin position="369"/>
        <end position="378"/>
    </location>
</feature>
<reference evidence="2 3" key="1">
    <citation type="submission" date="2014-09" db="EMBL/GenBank/DDBJ databases">
        <authorList>
            <person name="Ellenberger Sabrina"/>
        </authorList>
    </citation>
    <scope>NUCLEOTIDE SEQUENCE [LARGE SCALE GENOMIC DNA]</scope>
    <source>
        <strain evidence="2 3">CBS 412.66</strain>
    </source>
</reference>
<feature type="compositionally biased region" description="Acidic residues" evidence="1">
    <location>
        <begin position="317"/>
        <end position="350"/>
    </location>
</feature>
<feature type="region of interest" description="Disordered" evidence="1">
    <location>
        <begin position="279"/>
        <end position="391"/>
    </location>
</feature>
<dbReference type="GO" id="GO:0005634">
    <property type="term" value="C:nucleus"/>
    <property type="evidence" value="ECO:0007669"/>
    <property type="project" value="TreeGrafter"/>
</dbReference>
<name>A0A0B7MT87_9FUNG</name>
<feature type="compositionally biased region" description="Acidic residues" evidence="1">
    <location>
        <begin position="149"/>
        <end position="163"/>
    </location>
</feature>
<dbReference type="PANTHER" id="PTHR15410">
    <property type="entry name" value="HIRA-INTERACTING PROTEIN 3"/>
    <property type="match status" value="1"/>
</dbReference>
<evidence type="ECO:0000313" key="2">
    <source>
        <dbReference type="EMBL" id="CEP09231.1"/>
    </source>
</evidence>
<evidence type="ECO:0000313" key="3">
    <source>
        <dbReference type="Proteomes" id="UP000054107"/>
    </source>
</evidence>
<dbReference type="PANTHER" id="PTHR15410:SF2">
    <property type="entry name" value="HIRA-INTERACTING PROTEIN 3"/>
    <property type="match status" value="1"/>
</dbReference>
<evidence type="ECO:0008006" key="4">
    <source>
        <dbReference type="Google" id="ProtNLM"/>
    </source>
</evidence>
<gene>
    <name evidence="2" type="primary">PARPA_02708.1 scaffold 5218</name>
</gene>
<evidence type="ECO:0000256" key="1">
    <source>
        <dbReference type="SAM" id="MobiDB-lite"/>
    </source>
</evidence>
<feature type="compositionally biased region" description="Acidic residues" evidence="1">
    <location>
        <begin position="181"/>
        <end position="190"/>
    </location>
</feature>
<dbReference type="STRING" id="35722.A0A0B7MT87"/>
<feature type="compositionally biased region" description="Basic residues" evidence="1">
    <location>
        <begin position="131"/>
        <end position="144"/>
    </location>
</feature>
<feature type="compositionally biased region" description="Polar residues" evidence="1">
    <location>
        <begin position="70"/>
        <end position="80"/>
    </location>
</feature>
<protein>
    <recommendedName>
        <fullName evidence="4">Histone chaperone domain-containing protein</fullName>
    </recommendedName>
</protein>
<sequence length="391" mass="44088">MVALTTELLENPEFYDQVKYIIENGDSSSLTATQIRSALESHFGLGKDALKEKPYKKTINVLIDKIYGELQQTQGQNPQEHTPEASDSSREASPTKTLSKKRKAPSPEKETEKLAPKKAKMETDKEEKKEAKSKKASRAKKQSKKIISDSEEEEEDDEDEKKEDEEMKYVSDEDDKKEQDDEKDDREENDSFSPPPAKKRASKNPTKSNAAATKDDGSVKRLKQFINKCGVRKVWSKELADCKSTSAEISKLKSMLQDLGVHGRPTLEKCEAVKKERELKAELDSLDTTLIINETGRRTRSRNTGSSRPTYAVDSSSSEEEEEEEEDEDEGEGEESADENDETKGDDEQESHDQKISRASNDNVKDQNESDNDESSSEDEFKGDESDYDDA</sequence>
<accession>A0A0B7MT87</accession>
<dbReference type="EMBL" id="LN721303">
    <property type="protein sequence ID" value="CEP09231.1"/>
    <property type="molecule type" value="Genomic_DNA"/>
</dbReference>
<dbReference type="OrthoDB" id="552755at2759"/>
<feature type="compositionally biased region" description="Basic and acidic residues" evidence="1">
    <location>
        <begin position="164"/>
        <end position="180"/>
    </location>
</feature>